<protein>
    <submittedName>
        <fullName evidence="3">Group II intron reverse transcriptase/maturase</fullName>
    </submittedName>
</protein>
<dbReference type="GO" id="GO:0003964">
    <property type="term" value="F:RNA-directed DNA polymerase activity"/>
    <property type="evidence" value="ECO:0007669"/>
    <property type="project" value="UniProtKB-KW"/>
</dbReference>
<evidence type="ECO:0000313" key="3">
    <source>
        <dbReference type="EMBL" id="SFF20273.1"/>
    </source>
</evidence>
<dbReference type="EMBL" id="FOLQ01000035">
    <property type="protein sequence ID" value="SFF20273.1"/>
    <property type="molecule type" value="Genomic_DNA"/>
</dbReference>
<keyword evidence="3" id="KW-0808">Transferase</keyword>
<comment type="similarity">
    <text evidence="1">Belongs to the bacterial reverse transcriptase family.</text>
</comment>
<dbReference type="Proteomes" id="UP000198598">
    <property type="component" value="Unassembled WGS sequence"/>
</dbReference>
<dbReference type="InterPro" id="IPR049030">
    <property type="entry name" value="AI2M-like_HNH"/>
</dbReference>
<dbReference type="OrthoDB" id="9780724at2"/>
<evidence type="ECO:0000256" key="1">
    <source>
        <dbReference type="ARBA" id="ARBA00034120"/>
    </source>
</evidence>
<dbReference type="SUPFAM" id="SSF56672">
    <property type="entry name" value="DNA/RNA polymerases"/>
    <property type="match status" value="1"/>
</dbReference>
<keyword evidence="3" id="KW-0695">RNA-directed DNA polymerase</keyword>
<evidence type="ECO:0000313" key="4">
    <source>
        <dbReference type="Proteomes" id="UP000198598"/>
    </source>
</evidence>
<dbReference type="CDD" id="cd01651">
    <property type="entry name" value="RT_G2_intron"/>
    <property type="match status" value="1"/>
</dbReference>
<accession>A0A1I2GSW3</accession>
<dbReference type="Pfam" id="PF00078">
    <property type="entry name" value="RVT_1"/>
    <property type="match status" value="1"/>
</dbReference>
<dbReference type="PANTHER" id="PTHR34047">
    <property type="entry name" value="NUCLEAR INTRON MATURASE 1, MITOCHONDRIAL-RELATED"/>
    <property type="match status" value="1"/>
</dbReference>
<dbReference type="STRING" id="662367.SAMN05216167_1354"/>
<dbReference type="InterPro" id="IPR000477">
    <property type="entry name" value="RT_dom"/>
</dbReference>
<dbReference type="GO" id="GO:0006397">
    <property type="term" value="P:mRNA processing"/>
    <property type="evidence" value="ECO:0007669"/>
    <property type="project" value="InterPro"/>
</dbReference>
<proteinExistence type="inferred from homology"/>
<keyword evidence="4" id="KW-1185">Reference proteome</keyword>
<dbReference type="InterPro" id="IPR024937">
    <property type="entry name" value="Domain_X"/>
</dbReference>
<evidence type="ECO:0000259" key="2">
    <source>
        <dbReference type="PROSITE" id="PS50878"/>
    </source>
</evidence>
<name>A0A1I2GSW3_9BACT</name>
<reference evidence="3 4" key="1">
    <citation type="submission" date="2016-10" db="EMBL/GenBank/DDBJ databases">
        <authorList>
            <person name="de Groot N.N."/>
        </authorList>
    </citation>
    <scope>NUCLEOTIDE SEQUENCE [LARGE SCALE GENOMIC DNA]</scope>
    <source>
        <strain evidence="3 4">DSM 26130</strain>
    </source>
</reference>
<feature type="domain" description="Reverse transcriptase" evidence="2">
    <location>
        <begin position="68"/>
        <end position="353"/>
    </location>
</feature>
<gene>
    <name evidence="3" type="ORF">SAMN05216167_1354</name>
</gene>
<dbReference type="Pfam" id="PF21368">
    <property type="entry name" value="AI2M-like_HNH"/>
    <property type="match status" value="1"/>
</dbReference>
<dbReference type="Pfam" id="PF01348">
    <property type="entry name" value="Intron_maturas2"/>
    <property type="match status" value="1"/>
</dbReference>
<dbReference type="PANTHER" id="PTHR34047:SF8">
    <property type="entry name" value="PROTEIN YKFC"/>
    <property type="match status" value="1"/>
</dbReference>
<dbReference type="InterPro" id="IPR043502">
    <property type="entry name" value="DNA/RNA_pol_sf"/>
</dbReference>
<sequence length="618" mass="71511">MRKATILLNIIRERGKRGLPVEAVYRTLYQPELYLLAYSKLYRNDGAMTQGVTTETVDGLSIEKIHNLIESLRYERFRWTPVRRTYIPKKNGQMRPLGLPVFSDKLLQEVIRLILEAYYEPRFSEASHGFRPGRGCHTALRAITQKGHGTKWFIEGDIKGCFDRIDHTTLLTILEKDFQDNRFIALIKRLLQAGYLEKWTYHRTHSGVPQGSIVGPILSNLVLDKLDKFIEQTVIPSFHKGTRRTVNPVYAKLTRQAWKAKTEGQLARAKWYNRQAQQIPSRLPNDPTFKRVWYVRYADDWLVGVIGNKVDALAIKTKIATYLQDELHLVLSAEKTLITHARTEKANFLGYEVHGLHYDTKHTDGQRSINGSIGLRVPEKVVKSGSARYMKTGKPIHRVERVHDEPYSIISQYQLEYKGLVQYYRMAYNLHTLSALKYTMEVSLVKTLAKKYKTTCSRIYRKYSTTLTLAEGRYKVLQVVVQRAGKKPLETHFGAVPLVWNKWAQLDENREVRIWSKRSEVVERLLANHCELCGHDGPVEMHHVRKLSDMQIKGGREVPAWKREMAMRKRKSLAVCQDCHHKIHQGEYDGRSLRKSTGEPCDIERVMQGSERGGWKSV</sequence>
<dbReference type="RefSeq" id="WP_093834523.1">
    <property type="nucleotide sequence ID" value="NZ_FOLQ01000035.1"/>
</dbReference>
<keyword evidence="3" id="KW-0548">Nucleotidyltransferase</keyword>
<organism evidence="3 4">
    <name type="scientific">Spirosoma endophyticum</name>
    <dbReference type="NCBI Taxonomy" id="662367"/>
    <lineage>
        <taxon>Bacteria</taxon>
        <taxon>Pseudomonadati</taxon>
        <taxon>Bacteroidota</taxon>
        <taxon>Cytophagia</taxon>
        <taxon>Cytophagales</taxon>
        <taxon>Cytophagaceae</taxon>
        <taxon>Spirosoma</taxon>
    </lineage>
</organism>
<dbReference type="AlphaFoldDB" id="A0A1I2GSW3"/>
<dbReference type="PROSITE" id="PS50878">
    <property type="entry name" value="RT_POL"/>
    <property type="match status" value="1"/>
</dbReference>
<dbReference type="InterPro" id="IPR051083">
    <property type="entry name" value="GrpII_Intron_Splice-Mob/Def"/>
</dbReference>